<dbReference type="EMBL" id="OU594950">
    <property type="protein sequence ID" value="CAG9294571.1"/>
    <property type="molecule type" value="Genomic_DNA"/>
</dbReference>
<evidence type="ECO:0000256" key="2">
    <source>
        <dbReference type="SAM" id="Phobius"/>
    </source>
</evidence>
<protein>
    <recommendedName>
        <fullName evidence="4">DUF2254 domain-containing protein</fullName>
    </recommendedName>
</protein>
<feature type="region of interest" description="Disordered" evidence="1">
    <location>
        <begin position="438"/>
        <end position="457"/>
    </location>
</feature>
<feature type="transmembrane region" description="Helical" evidence="2">
    <location>
        <begin position="106"/>
        <end position="123"/>
    </location>
</feature>
<evidence type="ECO:0000313" key="3">
    <source>
        <dbReference type="EMBL" id="CAG9294571.1"/>
    </source>
</evidence>
<keyword evidence="2" id="KW-0472">Membrane</keyword>
<dbReference type="AlphaFoldDB" id="A0A8J9U0T1"/>
<accession>A0A8J9U0T1</accession>
<keyword evidence="2" id="KW-0812">Transmembrane</keyword>
<dbReference type="Pfam" id="PF10011">
    <property type="entry name" value="DUF2254"/>
    <property type="match status" value="1"/>
</dbReference>
<name>A0A8J9U0T1_PHATR</name>
<dbReference type="InterPro" id="IPR018723">
    <property type="entry name" value="DUF2254_membrane"/>
</dbReference>
<feature type="transmembrane region" description="Helical" evidence="2">
    <location>
        <begin position="135"/>
        <end position="156"/>
    </location>
</feature>
<evidence type="ECO:0008006" key="4">
    <source>
        <dbReference type="Google" id="ProtNLM"/>
    </source>
</evidence>
<reference evidence="3" key="1">
    <citation type="submission" date="2022-02" db="EMBL/GenBank/DDBJ databases">
        <authorList>
            <person name="Giguere J D."/>
        </authorList>
    </citation>
    <scope>NUCLEOTIDE SEQUENCE</scope>
    <source>
        <strain evidence="3">CCAP 1055/1</strain>
    </source>
</reference>
<organism evidence="3">
    <name type="scientific">Phaeodactylum tricornutum</name>
    <name type="common">Diatom</name>
    <dbReference type="NCBI Taxonomy" id="2850"/>
    <lineage>
        <taxon>Eukaryota</taxon>
        <taxon>Sar</taxon>
        <taxon>Stramenopiles</taxon>
        <taxon>Ochrophyta</taxon>
        <taxon>Bacillariophyta</taxon>
        <taxon>Bacillariophyceae</taxon>
        <taxon>Bacillariophycidae</taxon>
        <taxon>Naviculales</taxon>
        <taxon>Phaeodactylaceae</taxon>
        <taxon>Phaeodactylum</taxon>
    </lineage>
</organism>
<feature type="transmembrane region" description="Helical" evidence="2">
    <location>
        <begin position="12"/>
        <end position="37"/>
    </location>
</feature>
<proteinExistence type="predicted"/>
<sequence length="457" mass="51033">MHTLLQHFGEQLKASVWSAPAGCVVLAIVLSQFTLFLDDRYTQDASGWFFITNSQGMSDLLSTIATSSLSLAGLSFSSIMVTMTLASGQFGPRLLRNFMKDRTSGYTLGTLMGTYTYCLFIIRGPPVEEVDDKPFAPQISAFVATVLALLSLGIFIRFVQHTLLIIQAENVVADAHLGLLETIRNVFPNPDDGKVQERIHDPDDDEGWPIKSGRSGYVQAIDKMSLVQIASSESVKLSLWVRAGDFISSAETIVRVIEGEPEEKLTKETIQRIQQCIYVGRNRTSEQDYEYGIRQLVEVALRALSPGINDPYTAIDCIDYLGSGLQTIFERQLPQSVYRDAEDSIRVIWHVTDYEGLVCAAVDQIRQSARTNCAVSCHLLKMLKTTALVSDREDQRRALLRQATMVKRDTTPAMFNDHDKNAIETRYKAVVKACRLPDPEETKSDVKSNKKTREATE</sequence>
<dbReference type="Proteomes" id="UP000836788">
    <property type="component" value="Chromosome 9"/>
</dbReference>
<keyword evidence="2" id="KW-1133">Transmembrane helix</keyword>
<evidence type="ECO:0000256" key="1">
    <source>
        <dbReference type="SAM" id="MobiDB-lite"/>
    </source>
</evidence>
<gene>
    <name evidence="3" type="ORF">PTTT1_LOCUS55115</name>
</gene>